<feature type="region of interest" description="Disordered" evidence="1">
    <location>
        <begin position="1"/>
        <end position="30"/>
    </location>
</feature>
<accession>A0A5C3PZZ6</accession>
<name>A0A5C3PZZ6_9AGAR</name>
<feature type="domain" description="MutL C-terminal dimerisation" evidence="2">
    <location>
        <begin position="134"/>
        <end position="294"/>
    </location>
</feature>
<protein>
    <recommendedName>
        <fullName evidence="2">MutL C-terminal dimerisation domain-containing protein</fullName>
    </recommendedName>
</protein>
<evidence type="ECO:0000256" key="1">
    <source>
        <dbReference type="SAM" id="MobiDB-lite"/>
    </source>
</evidence>
<dbReference type="Pfam" id="PF08676">
    <property type="entry name" value="MutL_C"/>
    <property type="match status" value="1"/>
</dbReference>
<dbReference type="Gene3D" id="3.30.1370.100">
    <property type="entry name" value="MutL, C-terminal domain, regulatory subdomain"/>
    <property type="match status" value="1"/>
</dbReference>
<evidence type="ECO:0000259" key="2">
    <source>
        <dbReference type="SMART" id="SM00853"/>
    </source>
</evidence>
<dbReference type="SUPFAM" id="SSF118116">
    <property type="entry name" value="DNA mismatch repair protein MutL"/>
    <property type="match status" value="1"/>
</dbReference>
<dbReference type="InterPro" id="IPR014790">
    <property type="entry name" value="MutL_C"/>
</dbReference>
<dbReference type="EMBL" id="ML178885">
    <property type="protein sequence ID" value="TFK95434.1"/>
    <property type="molecule type" value="Genomic_DNA"/>
</dbReference>
<dbReference type="GO" id="GO:0016887">
    <property type="term" value="F:ATP hydrolysis activity"/>
    <property type="evidence" value="ECO:0007669"/>
    <property type="project" value="InterPro"/>
</dbReference>
<evidence type="ECO:0000313" key="4">
    <source>
        <dbReference type="Proteomes" id="UP000305067"/>
    </source>
</evidence>
<dbReference type="OrthoDB" id="3030329at2759"/>
<dbReference type="InterPro" id="IPR038973">
    <property type="entry name" value="MutL/Mlh/Pms-like"/>
</dbReference>
<dbReference type="Gene3D" id="3.30.1540.20">
    <property type="entry name" value="MutL, C-terminal domain, dimerisation subdomain"/>
    <property type="match status" value="1"/>
</dbReference>
<evidence type="ECO:0000313" key="3">
    <source>
        <dbReference type="EMBL" id="TFK95434.1"/>
    </source>
</evidence>
<dbReference type="GO" id="GO:0006298">
    <property type="term" value="P:mismatch repair"/>
    <property type="evidence" value="ECO:0007669"/>
    <property type="project" value="InterPro"/>
</dbReference>
<dbReference type="GO" id="GO:0005524">
    <property type="term" value="F:ATP binding"/>
    <property type="evidence" value="ECO:0007669"/>
    <property type="project" value="InterPro"/>
</dbReference>
<dbReference type="InterPro" id="IPR042120">
    <property type="entry name" value="MutL_C_dimsub"/>
</dbReference>
<dbReference type="FunFam" id="3.30.1370.100:FF:000001">
    <property type="entry name" value="Mismatch repair endonuclease pms1, putative"/>
    <property type="match status" value="1"/>
</dbReference>
<dbReference type="SMART" id="SM00853">
    <property type="entry name" value="MutL_C"/>
    <property type="match status" value="1"/>
</dbReference>
<dbReference type="PANTHER" id="PTHR10073:SF52">
    <property type="entry name" value="MISMATCH REPAIR ENDONUCLEASE PMS2"/>
    <property type="match status" value="1"/>
</dbReference>
<dbReference type="InterPro" id="IPR037198">
    <property type="entry name" value="MutL_C_sf"/>
</dbReference>
<dbReference type="Proteomes" id="UP000305067">
    <property type="component" value="Unassembled WGS sequence"/>
</dbReference>
<proteinExistence type="predicted"/>
<sequence>MDVDAEVSFSSAARNVGTPSERDPDTSEDVIDLSFLESDEQSDVSSSTRLVEFLRDSEDNEEEVTLRFDIDRARDAYANSAIVLQVGPPSQGDRSSDAPLIAPEASVANTDDNDKAADALSRVIGKGDFGLMEILAQFNRGFIIARRRMREQEDEEASLAKAMDDLFIVDQHASDEKYNFETLQQTTQIQSQKLFKPLPLELTAADELLALDHLAVLEQNGFEFRVEDDRPVGQKLLVTAQPVSKDTSYTLKDLEELILLLHDAPPGRVVRCSKARSMFASRACRKSVMIGRSLTTSQMTTIVRHMGTMDQPWNCPHGRPTMRHLSNISSLGTGVREYRSRRVAWEKLPVFDA</sequence>
<keyword evidence="4" id="KW-1185">Reference proteome</keyword>
<dbReference type="GO" id="GO:0032389">
    <property type="term" value="C:MutLalpha complex"/>
    <property type="evidence" value="ECO:0007669"/>
    <property type="project" value="TreeGrafter"/>
</dbReference>
<dbReference type="STRING" id="1884261.A0A5C3PZZ6"/>
<dbReference type="InterPro" id="IPR042121">
    <property type="entry name" value="MutL_C_regsub"/>
</dbReference>
<dbReference type="GO" id="GO:0140664">
    <property type="term" value="F:ATP-dependent DNA damage sensor activity"/>
    <property type="evidence" value="ECO:0007669"/>
    <property type="project" value="InterPro"/>
</dbReference>
<dbReference type="PANTHER" id="PTHR10073">
    <property type="entry name" value="DNA MISMATCH REPAIR PROTEIN MLH, PMS, MUTL"/>
    <property type="match status" value="1"/>
</dbReference>
<gene>
    <name evidence="3" type="ORF">BDV98DRAFT_517618</name>
</gene>
<dbReference type="AlphaFoldDB" id="A0A5C3PZZ6"/>
<reference evidence="3 4" key="1">
    <citation type="journal article" date="2019" name="Nat. Ecol. Evol.">
        <title>Megaphylogeny resolves global patterns of mushroom evolution.</title>
        <authorList>
            <person name="Varga T."/>
            <person name="Krizsan K."/>
            <person name="Foldi C."/>
            <person name="Dima B."/>
            <person name="Sanchez-Garcia M."/>
            <person name="Sanchez-Ramirez S."/>
            <person name="Szollosi G.J."/>
            <person name="Szarkandi J.G."/>
            <person name="Papp V."/>
            <person name="Albert L."/>
            <person name="Andreopoulos W."/>
            <person name="Angelini C."/>
            <person name="Antonin V."/>
            <person name="Barry K.W."/>
            <person name="Bougher N.L."/>
            <person name="Buchanan P."/>
            <person name="Buyck B."/>
            <person name="Bense V."/>
            <person name="Catcheside P."/>
            <person name="Chovatia M."/>
            <person name="Cooper J."/>
            <person name="Damon W."/>
            <person name="Desjardin D."/>
            <person name="Finy P."/>
            <person name="Geml J."/>
            <person name="Haridas S."/>
            <person name="Hughes K."/>
            <person name="Justo A."/>
            <person name="Karasinski D."/>
            <person name="Kautmanova I."/>
            <person name="Kiss B."/>
            <person name="Kocsube S."/>
            <person name="Kotiranta H."/>
            <person name="LaButti K.M."/>
            <person name="Lechner B.E."/>
            <person name="Liimatainen K."/>
            <person name="Lipzen A."/>
            <person name="Lukacs Z."/>
            <person name="Mihaltcheva S."/>
            <person name="Morgado L.N."/>
            <person name="Niskanen T."/>
            <person name="Noordeloos M.E."/>
            <person name="Ohm R.A."/>
            <person name="Ortiz-Santana B."/>
            <person name="Ovrebo C."/>
            <person name="Racz N."/>
            <person name="Riley R."/>
            <person name="Savchenko A."/>
            <person name="Shiryaev A."/>
            <person name="Soop K."/>
            <person name="Spirin V."/>
            <person name="Szebenyi C."/>
            <person name="Tomsovsky M."/>
            <person name="Tulloss R.E."/>
            <person name="Uehling J."/>
            <person name="Grigoriev I.V."/>
            <person name="Vagvolgyi C."/>
            <person name="Papp T."/>
            <person name="Martin F.M."/>
            <person name="Miettinen O."/>
            <person name="Hibbett D.S."/>
            <person name="Nagy L.G."/>
        </authorList>
    </citation>
    <scope>NUCLEOTIDE SEQUENCE [LARGE SCALE GENOMIC DNA]</scope>
    <source>
        <strain evidence="3 4">CBS 309.79</strain>
    </source>
</reference>
<organism evidence="3 4">
    <name type="scientific">Pterulicium gracile</name>
    <dbReference type="NCBI Taxonomy" id="1884261"/>
    <lineage>
        <taxon>Eukaryota</taxon>
        <taxon>Fungi</taxon>
        <taxon>Dikarya</taxon>
        <taxon>Basidiomycota</taxon>
        <taxon>Agaricomycotina</taxon>
        <taxon>Agaricomycetes</taxon>
        <taxon>Agaricomycetidae</taxon>
        <taxon>Agaricales</taxon>
        <taxon>Pleurotineae</taxon>
        <taxon>Pterulaceae</taxon>
        <taxon>Pterulicium</taxon>
    </lineage>
</organism>